<proteinExistence type="predicted"/>
<dbReference type="PANTHER" id="PTHR23278">
    <property type="entry name" value="SIDESTEP PROTEIN"/>
    <property type="match status" value="1"/>
</dbReference>
<keyword evidence="3" id="KW-1185">Reference proteome</keyword>
<dbReference type="PROSITE" id="PS50835">
    <property type="entry name" value="IG_LIKE"/>
    <property type="match status" value="1"/>
</dbReference>
<feature type="domain" description="Ig-like" evidence="1">
    <location>
        <begin position="14"/>
        <end position="97"/>
    </location>
</feature>
<dbReference type="AlphaFoldDB" id="A0A5B7G455"/>
<dbReference type="Proteomes" id="UP000324222">
    <property type="component" value="Unassembled WGS sequence"/>
</dbReference>
<evidence type="ECO:0000313" key="2">
    <source>
        <dbReference type="EMBL" id="MPC54631.1"/>
    </source>
</evidence>
<evidence type="ECO:0000259" key="1">
    <source>
        <dbReference type="PROSITE" id="PS50835"/>
    </source>
</evidence>
<dbReference type="InterPro" id="IPR007110">
    <property type="entry name" value="Ig-like_dom"/>
</dbReference>
<protein>
    <recommendedName>
        <fullName evidence="1">Ig-like domain-containing protein</fullName>
    </recommendedName>
</protein>
<name>A0A5B7G455_PORTR</name>
<evidence type="ECO:0000313" key="3">
    <source>
        <dbReference type="Proteomes" id="UP000324222"/>
    </source>
</evidence>
<organism evidence="2 3">
    <name type="scientific">Portunus trituberculatus</name>
    <name type="common">Swimming crab</name>
    <name type="synonym">Neptunus trituberculatus</name>
    <dbReference type="NCBI Taxonomy" id="210409"/>
    <lineage>
        <taxon>Eukaryota</taxon>
        <taxon>Metazoa</taxon>
        <taxon>Ecdysozoa</taxon>
        <taxon>Arthropoda</taxon>
        <taxon>Crustacea</taxon>
        <taxon>Multicrustacea</taxon>
        <taxon>Malacostraca</taxon>
        <taxon>Eumalacostraca</taxon>
        <taxon>Eucarida</taxon>
        <taxon>Decapoda</taxon>
        <taxon>Pleocyemata</taxon>
        <taxon>Brachyura</taxon>
        <taxon>Eubrachyura</taxon>
        <taxon>Portunoidea</taxon>
        <taxon>Portunidae</taxon>
        <taxon>Portuninae</taxon>
        <taxon>Portunus</taxon>
    </lineage>
</organism>
<gene>
    <name evidence="2" type="ORF">E2C01_048554</name>
</gene>
<dbReference type="PANTHER" id="PTHR23278:SF19">
    <property type="entry name" value="OBSCURIN"/>
    <property type="match status" value="1"/>
</dbReference>
<dbReference type="SUPFAM" id="SSF48726">
    <property type="entry name" value="Immunoglobulin"/>
    <property type="match status" value="1"/>
</dbReference>
<dbReference type="EMBL" id="VSRR010012503">
    <property type="protein sequence ID" value="MPC54631.1"/>
    <property type="molecule type" value="Genomic_DNA"/>
</dbReference>
<dbReference type="InterPro" id="IPR013783">
    <property type="entry name" value="Ig-like_fold"/>
</dbReference>
<dbReference type="Gene3D" id="2.60.40.10">
    <property type="entry name" value="Immunoglobulins"/>
    <property type="match status" value="1"/>
</dbReference>
<dbReference type="OrthoDB" id="10006996at2759"/>
<dbReference type="InterPro" id="IPR036179">
    <property type="entry name" value="Ig-like_dom_sf"/>
</dbReference>
<sequence length="155" mass="16590">MYSGGTHIIGPISPLKRIFDVTTQNLGIMVTCSIDARKGPTALTAHWSGLGERAHFDLTSRPPGLVLQGVREGDAGLYRCRVDFAASPTRNLAVTLSVVVPPESVVIEGREGLEVSGVIGPYHLGEALTLTCHASKGENRSSGVWVNRCGELRPW</sequence>
<reference evidence="2 3" key="1">
    <citation type="submission" date="2019-05" db="EMBL/GenBank/DDBJ databases">
        <title>Another draft genome of Portunus trituberculatus and its Hox gene families provides insights of decapod evolution.</title>
        <authorList>
            <person name="Jeong J.-H."/>
            <person name="Song I."/>
            <person name="Kim S."/>
            <person name="Choi T."/>
            <person name="Kim D."/>
            <person name="Ryu S."/>
            <person name="Kim W."/>
        </authorList>
    </citation>
    <scope>NUCLEOTIDE SEQUENCE [LARGE SCALE GENOMIC DNA]</scope>
    <source>
        <tissue evidence="2">Muscle</tissue>
    </source>
</reference>
<comment type="caution">
    <text evidence="2">The sequence shown here is derived from an EMBL/GenBank/DDBJ whole genome shotgun (WGS) entry which is preliminary data.</text>
</comment>
<accession>A0A5B7G455</accession>